<feature type="transmembrane region" description="Helical" evidence="1">
    <location>
        <begin position="6"/>
        <end position="26"/>
    </location>
</feature>
<feature type="transmembrane region" description="Helical" evidence="1">
    <location>
        <begin position="38"/>
        <end position="60"/>
    </location>
</feature>
<dbReference type="Pfam" id="PF09945">
    <property type="entry name" value="DUF2177"/>
    <property type="match status" value="1"/>
</dbReference>
<proteinExistence type="predicted"/>
<keyword evidence="1" id="KW-0812">Transmembrane</keyword>
<feature type="transmembrane region" description="Helical" evidence="1">
    <location>
        <begin position="66"/>
        <end position="85"/>
    </location>
</feature>
<organism evidence="2">
    <name type="scientific">viral metagenome</name>
    <dbReference type="NCBI Taxonomy" id="1070528"/>
    <lineage>
        <taxon>unclassified sequences</taxon>
        <taxon>metagenomes</taxon>
        <taxon>organismal metagenomes</taxon>
    </lineage>
</organism>
<dbReference type="AlphaFoldDB" id="A0A6C0INI7"/>
<keyword evidence="1" id="KW-0472">Membrane</keyword>
<accession>A0A6C0INI7</accession>
<sequence length="123" mass="14343">MIIIITSAIVLLIIDFIYLSSVGRYFSNQIETIQKTPFELESISTVLTYVVIIFALYYFILKENKSVIDAFLLGFAIYMIFELTNKALFDKWSWKTVFIDGIWGGILFALTTFLTYQIYSLFR</sequence>
<dbReference type="EMBL" id="MN740220">
    <property type="protein sequence ID" value="QHT94379.1"/>
    <property type="molecule type" value="Genomic_DNA"/>
</dbReference>
<name>A0A6C0INI7_9ZZZZ</name>
<evidence type="ECO:0000313" key="2">
    <source>
        <dbReference type="EMBL" id="QHT94379.1"/>
    </source>
</evidence>
<reference evidence="2" key="1">
    <citation type="journal article" date="2020" name="Nature">
        <title>Giant virus diversity and host interactions through global metagenomics.</title>
        <authorList>
            <person name="Schulz F."/>
            <person name="Roux S."/>
            <person name="Paez-Espino D."/>
            <person name="Jungbluth S."/>
            <person name="Walsh D.A."/>
            <person name="Denef V.J."/>
            <person name="McMahon K.D."/>
            <person name="Konstantinidis K.T."/>
            <person name="Eloe-Fadrosh E.A."/>
            <person name="Kyrpides N.C."/>
            <person name="Woyke T."/>
        </authorList>
    </citation>
    <scope>NUCLEOTIDE SEQUENCE</scope>
    <source>
        <strain evidence="2">GVMAG-M-3300024258-28</strain>
    </source>
</reference>
<dbReference type="InterPro" id="IPR018687">
    <property type="entry name" value="DUF2177_membr"/>
</dbReference>
<evidence type="ECO:0008006" key="3">
    <source>
        <dbReference type="Google" id="ProtNLM"/>
    </source>
</evidence>
<feature type="transmembrane region" description="Helical" evidence="1">
    <location>
        <begin position="97"/>
        <end position="119"/>
    </location>
</feature>
<keyword evidence="1" id="KW-1133">Transmembrane helix</keyword>
<protein>
    <recommendedName>
        <fullName evidence="3">DUF2177 family protein</fullName>
    </recommendedName>
</protein>
<evidence type="ECO:0000256" key="1">
    <source>
        <dbReference type="SAM" id="Phobius"/>
    </source>
</evidence>